<dbReference type="EMBL" id="FPHM01000301">
    <property type="protein sequence ID" value="SFV71733.1"/>
    <property type="molecule type" value="Genomic_DNA"/>
</dbReference>
<dbReference type="AlphaFoldDB" id="A0A1W1D142"/>
<dbReference type="SUPFAM" id="SSF54826">
    <property type="entry name" value="Enolase N-terminal domain-like"/>
    <property type="match status" value="1"/>
</dbReference>
<name>A0A1W1D142_9ZZZZ</name>
<comment type="cofactor">
    <cofactor evidence="1">
        <name>Mg(2+)</name>
        <dbReference type="ChEBI" id="CHEBI:18420"/>
    </cofactor>
</comment>
<dbReference type="SMART" id="SM00922">
    <property type="entry name" value="MR_MLE"/>
    <property type="match status" value="1"/>
</dbReference>
<reference evidence="7" key="1">
    <citation type="submission" date="2016-10" db="EMBL/GenBank/DDBJ databases">
        <authorList>
            <person name="de Groot N.N."/>
        </authorList>
    </citation>
    <scope>NUCLEOTIDE SEQUENCE</scope>
</reference>
<dbReference type="InterPro" id="IPR013342">
    <property type="entry name" value="Mandelate_racemase_C"/>
</dbReference>
<dbReference type="Gene3D" id="3.20.20.120">
    <property type="entry name" value="Enolase-like C-terminal domain"/>
    <property type="match status" value="1"/>
</dbReference>
<evidence type="ECO:0000256" key="5">
    <source>
        <dbReference type="ARBA" id="ARBA00023235"/>
    </source>
</evidence>
<dbReference type="SUPFAM" id="SSF51604">
    <property type="entry name" value="Enolase C-terminal domain-like"/>
    <property type="match status" value="1"/>
</dbReference>
<dbReference type="Gene3D" id="3.30.390.10">
    <property type="entry name" value="Enolase-like, N-terminal domain"/>
    <property type="match status" value="1"/>
</dbReference>
<dbReference type="SFLD" id="SFLDS00001">
    <property type="entry name" value="Enolase"/>
    <property type="match status" value="1"/>
</dbReference>
<dbReference type="InterPro" id="IPR029017">
    <property type="entry name" value="Enolase-like_N"/>
</dbReference>
<keyword evidence="4" id="KW-0460">Magnesium</keyword>
<keyword evidence="3" id="KW-0479">Metal-binding</keyword>
<dbReference type="InterPro" id="IPR034603">
    <property type="entry name" value="Dipeptide_epimerase"/>
</dbReference>
<evidence type="ECO:0000256" key="1">
    <source>
        <dbReference type="ARBA" id="ARBA00001946"/>
    </source>
</evidence>
<dbReference type="PANTHER" id="PTHR48073:SF2">
    <property type="entry name" value="O-SUCCINYLBENZOATE SYNTHASE"/>
    <property type="match status" value="1"/>
</dbReference>
<dbReference type="SFLD" id="SFLDF00009">
    <property type="entry name" value="o-succinylbenzoate_synthase"/>
    <property type="match status" value="1"/>
</dbReference>
<comment type="similarity">
    <text evidence="2">Belongs to the mandelate racemase/muconate lactonizing enzyme family.</text>
</comment>
<evidence type="ECO:0000313" key="7">
    <source>
        <dbReference type="EMBL" id="SFV71733.1"/>
    </source>
</evidence>
<dbReference type="InterPro" id="IPR029065">
    <property type="entry name" value="Enolase_C-like"/>
</dbReference>
<gene>
    <name evidence="7" type="ORF">MNB_SV-13-2058</name>
</gene>
<evidence type="ECO:0000259" key="6">
    <source>
        <dbReference type="SMART" id="SM00922"/>
    </source>
</evidence>
<dbReference type="GO" id="GO:0016855">
    <property type="term" value="F:racemase and epimerase activity, acting on amino acids and derivatives"/>
    <property type="evidence" value="ECO:0007669"/>
    <property type="project" value="InterPro"/>
</dbReference>
<feature type="domain" description="Mandelate racemase/muconate lactonizing enzyme C-terminal" evidence="6">
    <location>
        <begin position="140"/>
        <end position="238"/>
    </location>
</feature>
<dbReference type="Pfam" id="PF13378">
    <property type="entry name" value="MR_MLE_C"/>
    <property type="match status" value="1"/>
</dbReference>
<sequence>MKITNIRTQTLTAPLKNPFVTALRRVNVLCDLVVIIETDIGILGYGEGASTPVITGETLGSMKACIEYITPHLIGLEIEDFESLITKVHSLILHNTTAKSALEIALYDLKSKSLNLPLYKMLGGEKREFTTDITISMGSIEKMIEASHEAIALGYTALKIKIGDNPSKDIERIQAIHASIDKNISLRLDANQGWTAKESVSVLHALEDKEIIAEFIEQPVHAHDIKGLKYIKERVQTPVLADESIFSLRDARYILEEDAVDYVNIKLAKTAGISQALKLVDLAKEFETKCMIGCMLEGPIAVSAAVHVASAKADIITMIDLDAVSLLASHPVQTSIVFDESKILLSDEVGLGVWL</sequence>
<dbReference type="InterPro" id="IPR036849">
    <property type="entry name" value="Enolase-like_C_sf"/>
</dbReference>
<keyword evidence="5" id="KW-0413">Isomerase</keyword>
<dbReference type="FunFam" id="3.30.390.10:FF:000009">
    <property type="entry name" value="Hydrophobic dipeptide epimerase"/>
    <property type="match status" value="1"/>
</dbReference>
<dbReference type="Pfam" id="PF02746">
    <property type="entry name" value="MR_MLE_N"/>
    <property type="match status" value="1"/>
</dbReference>
<evidence type="ECO:0000256" key="3">
    <source>
        <dbReference type="ARBA" id="ARBA00022723"/>
    </source>
</evidence>
<dbReference type="SFLD" id="SFLDG00180">
    <property type="entry name" value="muconate_cycloisomerase"/>
    <property type="match status" value="1"/>
</dbReference>
<accession>A0A1W1D142</accession>
<dbReference type="CDD" id="cd03319">
    <property type="entry name" value="L-Ala-DL-Glu_epimerase"/>
    <property type="match status" value="1"/>
</dbReference>
<evidence type="ECO:0000256" key="4">
    <source>
        <dbReference type="ARBA" id="ARBA00022842"/>
    </source>
</evidence>
<dbReference type="PANTHER" id="PTHR48073">
    <property type="entry name" value="O-SUCCINYLBENZOATE SYNTHASE-RELATED"/>
    <property type="match status" value="1"/>
</dbReference>
<proteinExistence type="inferred from homology"/>
<dbReference type="InterPro" id="IPR013341">
    <property type="entry name" value="Mandelate_racemase_N_dom"/>
</dbReference>
<protein>
    <submittedName>
        <fullName evidence="7">L-alanine-DL-glutamate epimerase</fullName>
    </submittedName>
</protein>
<evidence type="ECO:0000256" key="2">
    <source>
        <dbReference type="ARBA" id="ARBA00008031"/>
    </source>
</evidence>
<organism evidence="7">
    <name type="scientific">hydrothermal vent metagenome</name>
    <dbReference type="NCBI Taxonomy" id="652676"/>
    <lineage>
        <taxon>unclassified sequences</taxon>
        <taxon>metagenomes</taxon>
        <taxon>ecological metagenomes</taxon>
    </lineage>
</organism>
<dbReference type="GO" id="GO:0046872">
    <property type="term" value="F:metal ion binding"/>
    <property type="evidence" value="ECO:0007669"/>
    <property type="project" value="UniProtKB-KW"/>
</dbReference>